<gene>
    <name evidence="1" type="ORF">ABH992_004500</name>
</gene>
<dbReference type="RefSeq" id="WP_036044866.1">
    <property type="nucleotide sequence ID" value="NZ_JBGBYD010000002.1"/>
</dbReference>
<evidence type="ECO:0000313" key="1">
    <source>
        <dbReference type="EMBL" id="MEY9472101.1"/>
    </source>
</evidence>
<evidence type="ECO:0008006" key="3">
    <source>
        <dbReference type="Google" id="ProtNLM"/>
    </source>
</evidence>
<evidence type="ECO:0000313" key="2">
    <source>
        <dbReference type="Proteomes" id="UP001565474"/>
    </source>
</evidence>
<name>A0ABV4GKW0_9BRAD</name>
<reference evidence="1 2" key="1">
    <citation type="submission" date="2024-07" db="EMBL/GenBank/DDBJ databases">
        <title>Genomic Encyclopedia of Type Strains, Phase V (KMG-V): Genome sequencing to study the core and pangenomes of soil and plant-associated prokaryotes.</title>
        <authorList>
            <person name="Whitman W."/>
        </authorList>
    </citation>
    <scope>NUCLEOTIDE SEQUENCE [LARGE SCALE GENOMIC DNA]</scope>
    <source>
        <strain evidence="1 2">USDA 222</strain>
    </source>
</reference>
<organism evidence="1 2">
    <name type="scientific">Bradyrhizobium yuanmingense</name>
    <dbReference type="NCBI Taxonomy" id="108015"/>
    <lineage>
        <taxon>Bacteria</taxon>
        <taxon>Pseudomonadati</taxon>
        <taxon>Pseudomonadota</taxon>
        <taxon>Alphaproteobacteria</taxon>
        <taxon>Hyphomicrobiales</taxon>
        <taxon>Nitrobacteraceae</taxon>
        <taxon>Bradyrhizobium</taxon>
    </lineage>
</organism>
<sequence length="64" mass="7553">MNPWFEILKRHASDRVPVREGETDEQYRARLTEILTPSQRAMIAASMVEESKQLERARVARRQI</sequence>
<accession>A0ABV4GKW0</accession>
<comment type="caution">
    <text evidence="1">The sequence shown here is derived from an EMBL/GenBank/DDBJ whole genome shotgun (WGS) entry which is preliminary data.</text>
</comment>
<dbReference type="Proteomes" id="UP001565474">
    <property type="component" value="Unassembled WGS sequence"/>
</dbReference>
<protein>
    <recommendedName>
        <fullName evidence="3">Transposase</fullName>
    </recommendedName>
</protein>
<keyword evidence="2" id="KW-1185">Reference proteome</keyword>
<dbReference type="EMBL" id="JBGBZN010000002">
    <property type="protein sequence ID" value="MEY9472101.1"/>
    <property type="molecule type" value="Genomic_DNA"/>
</dbReference>
<proteinExistence type="predicted"/>